<dbReference type="STRING" id="517418.Ctha_0952"/>
<dbReference type="InterPro" id="IPR050161">
    <property type="entry name" value="Siro_Cobalamin_biosynth"/>
</dbReference>
<dbReference type="InterPro" id="IPR000878">
    <property type="entry name" value="4pyrrol_Mease"/>
</dbReference>
<dbReference type="eggNOG" id="COG0007">
    <property type="taxonomic scope" value="Bacteria"/>
</dbReference>
<keyword evidence="9" id="KW-1185">Reference proteome</keyword>
<dbReference type="KEGG" id="cts:Ctha_0952"/>
<evidence type="ECO:0000256" key="4">
    <source>
        <dbReference type="ARBA" id="ARBA00022679"/>
    </source>
</evidence>
<keyword evidence="5" id="KW-0949">S-adenosyl-L-methionine</keyword>
<reference evidence="8 9" key="1">
    <citation type="submission" date="2008-06" db="EMBL/GenBank/DDBJ databases">
        <title>Complete sequence of Chloroherpeton thalassium ATCC 35110.</title>
        <authorList>
            <consortium name="US DOE Joint Genome Institute"/>
            <person name="Lucas S."/>
            <person name="Copeland A."/>
            <person name="Lapidus A."/>
            <person name="Glavina del Rio T."/>
            <person name="Dalin E."/>
            <person name="Tice H."/>
            <person name="Bruce D."/>
            <person name="Goodwin L."/>
            <person name="Pitluck S."/>
            <person name="Schmutz J."/>
            <person name="Larimer F."/>
            <person name="Land M."/>
            <person name="Hauser L."/>
            <person name="Kyrpides N."/>
            <person name="Mikhailova N."/>
            <person name="Liu Z."/>
            <person name="Li T."/>
            <person name="Zhao F."/>
            <person name="Overmann J."/>
            <person name="Bryant D.A."/>
            <person name="Richardson P."/>
        </authorList>
    </citation>
    <scope>NUCLEOTIDE SEQUENCE [LARGE SCALE GENOMIC DNA]</scope>
    <source>
        <strain evidence="9">ATCC 35110 / GB-78</strain>
    </source>
</reference>
<dbReference type="GO" id="GO:0004851">
    <property type="term" value="F:uroporphyrin-III C-methyltransferase activity"/>
    <property type="evidence" value="ECO:0007669"/>
    <property type="project" value="UniProtKB-EC"/>
</dbReference>
<evidence type="ECO:0000259" key="7">
    <source>
        <dbReference type="Pfam" id="PF00590"/>
    </source>
</evidence>
<dbReference type="EC" id="2.1.1.107" evidence="2"/>
<dbReference type="InterPro" id="IPR035996">
    <property type="entry name" value="4pyrrol_Methylase_sf"/>
</dbReference>
<evidence type="ECO:0000256" key="5">
    <source>
        <dbReference type="ARBA" id="ARBA00022691"/>
    </source>
</evidence>
<comment type="similarity">
    <text evidence="1">Belongs to the precorrin methyltransferase family.</text>
</comment>
<dbReference type="AlphaFoldDB" id="B3QXE3"/>
<dbReference type="EMBL" id="CP001100">
    <property type="protein sequence ID" value="ACF13417.1"/>
    <property type="molecule type" value="Genomic_DNA"/>
</dbReference>
<dbReference type="InterPro" id="IPR003043">
    <property type="entry name" value="Uropor_MeTrfase_CS"/>
</dbReference>
<dbReference type="SUPFAM" id="SSF53790">
    <property type="entry name" value="Tetrapyrrole methylase"/>
    <property type="match status" value="1"/>
</dbReference>
<keyword evidence="6" id="KW-0627">Porphyrin biosynthesis</keyword>
<evidence type="ECO:0000256" key="2">
    <source>
        <dbReference type="ARBA" id="ARBA00012162"/>
    </source>
</evidence>
<name>B3QXE3_CHLT3</name>
<organism evidence="8 9">
    <name type="scientific">Chloroherpeton thalassium (strain ATCC 35110 / GB-78)</name>
    <dbReference type="NCBI Taxonomy" id="517418"/>
    <lineage>
        <taxon>Bacteria</taxon>
        <taxon>Pseudomonadati</taxon>
        <taxon>Chlorobiota</taxon>
        <taxon>Chlorobiia</taxon>
        <taxon>Chlorobiales</taxon>
        <taxon>Chloroherpetonaceae</taxon>
        <taxon>Chloroherpeton</taxon>
    </lineage>
</organism>
<evidence type="ECO:0000313" key="9">
    <source>
        <dbReference type="Proteomes" id="UP000001208"/>
    </source>
</evidence>
<evidence type="ECO:0000313" key="8">
    <source>
        <dbReference type="EMBL" id="ACF13417.1"/>
    </source>
</evidence>
<dbReference type="PROSITE" id="PS00839">
    <property type="entry name" value="SUMT_1"/>
    <property type="match status" value="1"/>
</dbReference>
<dbReference type="GO" id="GO:0032259">
    <property type="term" value="P:methylation"/>
    <property type="evidence" value="ECO:0007669"/>
    <property type="project" value="UniProtKB-KW"/>
</dbReference>
<evidence type="ECO:0000256" key="3">
    <source>
        <dbReference type="ARBA" id="ARBA00022603"/>
    </source>
</evidence>
<dbReference type="InterPro" id="IPR014776">
    <property type="entry name" value="4pyrrole_Mease_sub2"/>
</dbReference>
<accession>B3QXE3</accession>
<dbReference type="Gene3D" id="3.40.1010.10">
    <property type="entry name" value="Cobalt-precorrin-4 Transmethylase, Domain 1"/>
    <property type="match status" value="1"/>
</dbReference>
<dbReference type="Pfam" id="PF00590">
    <property type="entry name" value="TP_methylase"/>
    <property type="match status" value="1"/>
</dbReference>
<dbReference type="PANTHER" id="PTHR45790:SF3">
    <property type="entry name" value="S-ADENOSYL-L-METHIONINE-DEPENDENT UROPORPHYRINOGEN III METHYLTRANSFERASE, CHLOROPLASTIC"/>
    <property type="match status" value="1"/>
</dbReference>
<evidence type="ECO:0000256" key="6">
    <source>
        <dbReference type="ARBA" id="ARBA00023244"/>
    </source>
</evidence>
<dbReference type="PANTHER" id="PTHR45790">
    <property type="entry name" value="SIROHEME SYNTHASE-RELATED"/>
    <property type="match status" value="1"/>
</dbReference>
<dbReference type="OrthoDB" id="9815856at2"/>
<keyword evidence="4 8" id="KW-0808">Transferase</keyword>
<keyword evidence="3 8" id="KW-0489">Methyltransferase</keyword>
<proteinExistence type="inferred from homology"/>
<evidence type="ECO:0000256" key="1">
    <source>
        <dbReference type="ARBA" id="ARBA00005879"/>
    </source>
</evidence>
<dbReference type="HOGENOM" id="CLU_011276_7_0_10"/>
<feature type="domain" description="Tetrapyrrole methylase" evidence="7">
    <location>
        <begin position="10"/>
        <end position="224"/>
    </location>
</feature>
<sequence>MFEFTQKYPVAIVGTGPGDPDLLTVKAARLIQEAELIVYDCPPAGLVLEHFNLSAKVVYIDRRANAAEQTSSPGETLLNLIQENYMNGKKVVRLKVGDPMLFGGELNDYAALSKMNIPFEVVAGISAGTAAACSYALSISAKGESDAVTHLIVNEVGENLPLLRDAARWLQHGTTLVLYMANPHLEKIFQCFAEEGIPEDMPVVAVGKAGWPDEFYISSNMKHLKYGLPVSEGQSPIVYFLGKFVSLGNLPKARLEPISLRDTNIG</sequence>
<dbReference type="InterPro" id="IPR014777">
    <property type="entry name" value="4pyrrole_Mease_sub1"/>
</dbReference>
<gene>
    <name evidence="8" type="ordered locus">Ctha_0952</name>
</gene>
<dbReference type="Gene3D" id="3.30.950.10">
    <property type="entry name" value="Methyltransferase, Cobalt-precorrin-4 Transmethylase, Domain 2"/>
    <property type="match status" value="1"/>
</dbReference>
<dbReference type="Proteomes" id="UP000001208">
    <property type="component" value="Chromosome"/>
</dbReference>
<dbReference type="RefSeq" id="WP_012499501.1">
    <property type="nucleotide sequence ID" value="NC_011026.1"/>
</dbReference>
<dbReference type="GO" id="GO:0019354">
    <property type="term" value="P:siroheme biosynthetic process"/>
    <property type="evidence" value="ECO:0007669"/>
    <property type="project" value="TreeGrafter"/>
</dbReference>
<protein>
    <recommendedName>
        <fullName evidence="2">uroporphyrinogen-III C-methyltransferase</fullName>
        <ecNumber evidence="2">2.1.1.107</ecNumber>
    </recommendedName>
</protein>